<sequence>MSATPRSPVRYRGSLASAALGFLDGLTVLGIGWMTASFYHGGVFDDRYWVLLLVLLVAMSVTYERFGVYAPHGRFIDEAIALGKGWMSAFAVLLAIAFLAKETEVYSRFVLIVLFSGGLAAHWAIHLTFRLMQRGLEDSRRLENVLLVGGGALADQVYLGLRGNLWMGQRVVGAVSLGPSISETSAPPEVPLLGTVADIEGLIDEHEVRTVYLVIDLTDVRAIQDLYFRLLDRNVNVHWIPNIFTLELINYSIGEVVGLPMITLSETPLVGGRRLVKDVEDKLLASLVLLLVSPLLLIVALAIRLDSPGPVFFRQWRTGWDGKTFRIWKFRTMRVETAQADGPVRQASRDDSRVTRVGRVLRRTSLDELPQLFNVLAGEMSLVGPRPHAVAHNLEYSRQITAYLARHRIKPGITGLAQVRGLRGETQDLTLMDRRVRADIEYINSWSVWLDLSILVRTLFALTGRNAY</sequence>
<dbReference type="NCBIfam" id="TIGR03023">
    <property type="entry name" value="WcaJ_sugtrans"/>
    <property type="match status" value="1"/>
</dbReference>
<feature type="transmembrane region" description="Helical" evidence="7">
    <location>
        <begin position="283"/>
        <end position="303"/>
    </location>
</feature>
<dbReference type="GO" id="GO:0009242">
    <property type="term" value="P:colanic acid biosynthetic process"/>
    <property type="evidence" value="ECO:0007669"/>
    <property type="project" value="TreeGrafter"/>
</dbReference>
<keyword evidence="4 7" id="KW-0812">Transmembrane</keyword>
<dbReference type="eggNOG" id="COG2148">
    <property type="taxonomic scope" value="Bacteria"/>
</dbReference>
<dbReference type="InterPro" id="IPR003362">
    <property type="entry name" value="Bact_transf"/>
</dbReference>
<comment type="similarity">
    <text evidence="2">Belongs to the bacterial sugar transferase family.</text>
</comment>
<evidence type="ECO:0000313" key="10">
    <source>
        <dbReference type="Proteomes" id="UP000010816"/>
    </source>
</evidence>
<feature type="transmembrane region" description="Helical" evidence="7">
    <location>
        <begin position="15"/>
        <end position="36"/>
    </location>
</feature>
<feature type="transmembrane region" description="Helical" evidence="7">
    <location>
        <begin position="48"/>
        <end position="67"/>
    </location>
</feature>
<dbReference type="PANTHER" id="PTHR30576">
    <property type="entry name" value="COLANIC BIOSYNTHESIS UDP-GLUCOSE LIPID CARRIER TRANSFERASE"/>
    <property type="match status" value="1"/>
</dbReference>
<protein>
    <submittedName>
        <fullName evidence="9">Undecaprenyl-phosphate glucose phosphotransferase</fullName>
    </submittedName>
</protein>
<dbReference type="Pfam" id="PF02397">
    <property type="entry name" value="Bac_transf"/>
    <property type="match status" value="1"/>
</dbReference>
<keyword evidence="5 7" id="KW-1133">Transmembrane helix</keyword>
<name>L0H267_9GAMM</name>
<evidence type="ECO:0000256" key="6">
    <source>
        <dbReference type="ARBA" id="ARBA00023136"/>
    </source>
</evidence>
<evidence type="ECO:0000256" key="7">
    <source>
        <dbReference type="SAM" id="Phobius"/>
    </source>
</evidence>
<comment type="subcellular location">
    <subcellularLocation>
        <location evidence="1">Membrane</location>
        <topology evidence="1">Multi-pass membrane protein</topology>
    </subcellularLocation>
</comment>
<dbReference type="Gene3D" id="3.40.50.720">
    <property type="entry name" value="NAD(P)-binding Rossmann-like Domain"/>
    <property type="match status" value="1"/>
</dbReference>
<accession>L0H267</accession>
<evidence type="ECO:0000256" key="1">
    <source>
        <dbReference type="ARBA" id="ARBA00004141"/>
    </source>
</evidence>
<dbReference type="HOGENOM" id="CLU_024920_0_1_6"/>
<evidence type="ECO:0000256" key="3">
    <source>
        <dbReference type="ARBA" id="ARBA00022679"/>
    </source>
</evidence>
<dbReference type="NCBIfam" id="TIGR03025">
    <property type="entry name" value="EPS_sugtrans"/>
    <property type="match status" value="1"/>
</dbReference>
<gene>
    <name evidence="9" type="ORF">Thimo_3057</name>
</gene>
<dbReference type="Pfam" id="PF13727">
    <property type="entry name" value="CoA_binding_3"/>
    <property type="match status" value="1"/>
</dbReference>
<feature type="transmembrane region" description="Helical" evidence="7">
    <location>
        <begin position="106"/>
        <end position="125"/>
    </location>
</feature>
<dbReference type="InterPro" id="IPR017475">
    <property type="entry name" value="EPS_sugar_tfrase"/>
</dbReference>
<dbReference type="KEGG" id="tmb:Thimo_3057"/>
<keyword evidence="10" id="KW-1185">Reference proteome</keyword>
<keyword evidence="3 9" id="KW-0808">Transferase</keyword>
<dbReference type="InterPro" id="IPR017473">
    <property type="entry name" value="Undecaprenyl-P_gluc_Ptfrase"/>
</dbReference>
<dbReference type="GO" id="GO:0016020">
    <property type="term" value="C:membrane"/>
    <property type="evidence" value="ECO:0007669"/>
    <property type="project" value="UniProtKB-SubCell"/>
</dbReference>
<evidence type="ECO:0000256" key="2">
    <source>
        <dbReference type="ARBA" id="ARBA00006464"/>
    </source>
</evidence>
<dbReference type="EMBL" id="CP003051">
    <property type="protein sequence ID" value="AGA91745.1"/>
    <property type="molecule type" value="Genomic_DNA"/>
</dbReference>
<evidence type="ECO:0000313" key="9">
    <source>
        <dbReference type="EMBL" id="AGA91745.1"/>
    </source>
</evidence>
<proteinExistence type="inferred from homology"/>
<feature type="domain" description="Bacterial sugar transferase" evidence="8">
    <location>
        <begin position="277"/>
        <end position="462"/>
    </location>
</feature>
<evidence type="ECO:0000256" key="5">
    <source>
        <dbReference type="ARBA" id="ARBA00022989"/>
    </source>
</evidence>
<organism evidence="9 10">
    <name type="scientific">Thioflavicoccus mobilis 8321</name>
    <dbReference type="NCBI Taxonomy" id="765912"/>
    <lineage>
        <taxon>Bacteria</taxon>
        <taxon>Pseudomonadati</taxon>
        <taxon>Pseudomonadota</taxon>
        <taxon>Gammaproteobacteria</taxon>
        <taxon>Chromatiales</taxon>
        <taxon>Chromatiaceae</taxon>
        <taxon>Thioflavicoccus</taxon>
    </lineage>
</organism>
<evidence type="ECO:0000256" key="4">
    <source>
        <dbReference type="ARBA" id="ARBA00022692"/>
    </source>
</evidence>
<dbReference type="Proteomes" id="UP000010816">
    <property type="component" value="Chromosome"/>
</dbReference>
<feature type="transmembrane region" description="Helical" evidence="7">
    <location>
        <begin position="79"/>
        <end position="100"/>
    </location>
</feature>
<evidence type="ECO:0000259" key="8">
    <source>
        <dbReference type="Pfam" id="PF02397"/>
    </source>
</evidence>
<dbReference type="GO" id="GO:0089702">
    <property type="term" value="F:undecaprenyl-phosphate glucose phosphotransferase activity"/>
    <property type="evidence" value="ECO:0007669"/>
    <property type="project" value="TreeGrafter"/>
</dbReference>
<dbReference type="STRING" id="765912.Thimo_3057"/>
<dbReference type="AlphaFoldDB" id="L0H267"/>
<dbReference type="PANTHER" id="PTHR30576:SF21">
    <property type="entry name" value="UDP-GLUCOSE:UNDECAPRENYL-PHOSPHATE GLUCOSE-1-PHOSPHATE TRANSFERASE"/>
    <property type="match status" value="1"/>
</dbReference>
<reference evidence="9 10" key="1">
    <citation type="submission" date="2011-09" db="EMBL/GenBank/DDBJ databases">
        <title>Complete sequence of chromosome of Thioflavicoccus mobilis 8321.</title>
        <authorList>
            <consortium name="US DOE Joint Genome Institute"/>
            <person name="Lucas S."/>
            <person name="Han J."/>
            <person name="Lapidus A."/>
            <person name="Cheng J.-F."/>
            <person name="Goodwin L."/>
            <person name="Pitluck S."/>
            <person name="Peters L."/>
            <person name="Ovchinnikova G."/>
            <person name="Lu M."/>
            <person name="Detter J.C."/>
            <person name="Han C."/>
            <person name="Tapia R."/>
            <person name="Land M."/>
            <person name="Hauser L."/>
            <person name="Kyrpides N."/>
            <person name="Ivanova N."/>
            <person name="Pagani I."/>
            <person name="Vogl K."/>
            <person name="Liu Z."/>
            <person name="Imhoff J."/>
            <person name="Thiel V."/>
            <person name="Frigaard N.-U."/>
            <person name="Bryant D."/>
            <person name="Woyke T."/>
        </authorList>
    </citation>
    <scope>NUCLEOTIDE SEQUENCE [LARGE SCALE GENOMIC DNA]</scope>
    <source>
        <strain evidence="9 10">8321</strain>
    </source>
</reference>
<keyword evidence="6 7" id="KW-0472">Membrane</keyword>